<accession>A0A239L5F0</accession>
<reference evidence="2" key="1">
    <citation type="submission" date="2017-06" db="EMBL/GenBank/DDBJ databases">
        <authorList>
            <person name="Varghese N."/>
            <person name="Submissions S."/>
        </authorList>
    </citation>
    <scope>NUCLEOTIDE SEQUENCE [LARGE SCALE GENOMIC DNA]</scope>
    <source>
        <strain evidence="2">NKM1</strain>
    </source>
</reference>
<keyword evidence="2" id="KW-1185">Reference proteome</keyword>
<dbReference type="Proteomes" id="UP000198432">
    <property type="component" value="Unassembled WGS sequence"/>
</dbReference>
<dbReference type="EMBL" id="FZOQ01000036">
    <property type="protein sequence ID" value="SNT25836.1"/>
    <property type="molecule type" value="Genomic_DNA"/>
</dbReference>
<proteinExistence type="predicted"/>
<sequence>MNIIKQSVSADIAKDKFDACFSVLTSEHLVVVKATHRFANSAQGLAAFSKWIRKWEVP</sequence>
<dbReference type="AlphaFoldDB" id="A0A239L5F0"/>
<protein>
    <submittedName>
        <fullName evidence="1">Uncharacterized protein</fullName>
    </submittedName>
</protein>
<dbReference type="RefSeq" id="WP_144266378.1">
    <property type="nucleotide sequence ID" value="NZ_FZOQ01000036.1"/>
</dbReference>
<evidence type="ECO:0000313" key="1">
    <source>
        <dbReference type="EMBL" id="SNT25836.1"/>
    </source>
</evidence>
<organism evidence="1 2">
    <name type="scientific">Pontibacter ummariensis</name>
    <dbReference type="NCBI Taxonomy" id="1610492"/>
    <lineage>
        <taxon>Bacteria</taxon>
        <taxon>Pseudomonadati</taxon>
        <taxon>Bacteroidota</taxon>
        <taxon>Cytophagia</taxon>
        <taxon>Cytophagales</taxon>
        <taxon>Hymenobacteraceae</taxon>
        <taxon>Pontibacter</taxon>
    </lineage>
</organism>
<dbReference type="OrthoDB" id="964423at2"/>
<name>A0A239L5F0_9BACT</name>
<evidence type="ECO:0000313" key="2">
    <source>
        <dbReference type="Proteomes" id="UP000198432"/>
    </source>
</evidence>
<gene>
    <name evidence="1" type="ORF">SAMN06296052_13627</name>
</gene>